<dbReference type="AlphaFoldDB" id="A0A8S9TL83"/>
<evidence type="ECO:0000313" key="1">
    <source>
        <dbReference type="EMBL" id="KAF4129736.1"/>
    </source>
</evidence>
<organism evidence="1 2">
    <name type="scientific">Phytophthora infestans</name>
    <name type="common">Potato late blight agent</name>
    <name type="synonym">Botrytis infestans</name>
    <dbReference type="NCBI Taxonomy" id="4787"/>
    <lineage>
        <taxon>Eukaryota</taxon>
        <taxon>Sar</taxon>
        <taxon>Stramenopiles</taxon>
        <taxon>Oomycota</taxon>
        <taxon>Peronosporomycetes</taxon>
        <taxon>Peronosporales</taxon>
        <taxon>Peronosporaceae</taxon>
        <taxon>Phytophthora</taxon>
    </lineage>
</organism>
<dbReference type="Proteomes" id="UP000704712">
    <property type="component" value="Unassembled WGS sequence"/>
</dbReference>
<protein>
    <recommendedName>
        <fullName evidence="3">DDE-1 domain-containing protein</fullName>
    </recommendedName>
</protein>
<sequence>MDDTLFFYRREPKGTLTVDRTEKGKTQSKERITVCVATNADETDHFLFISLANPRCCGR</sequence>
<evidence type="ECO:0008006" key="3">
    <source>
        <dbReference type="Google" id="ProtNLM"/>
    </source>
</evidence>
<accession>A0A8S9TL83</accession>
<name>A0A8S9TL83_PHYIN</name>
<comment type="caution">
    <text evidence="1">The sequence shown here is derived from an EMBL/GenBank/DDBJ whole genome shotgun (WGS) entry which is preliminary data.</text>
</comment>
<reference evidence="1" key="1">
    <citation type="submission" date="2020-03" db="EMBL/GenBank/DDBJ databases">
        <title>Hybrid Assembly of Korean Phytophthora infestans isolates.</title>
        <authorList>
            <person name="Prokchorchik M."/>
            <person name="Lee Y."/>
            <person name="Seo J."/>
            <person name="Cho J.-H."/>
            <person name="Park Y.-E."/>
            <person name="Jang D.-C."/>
            <person name="Im J.-S."/>
            <person name="Choi J.-G."/>
            <person name="Park H.-J."/>
            <person name="Lee G.-B."/>
            <person name="Lee Y.-G."/>
            <person name="Hong S.-Y."/>
            <person name="Cho K."/>
            <person name="Sohn K.H."/>
        </authorList>
    </citation>
    <scope>NUCLEOTIDE SEQUENCE</scope>
    <source>
        <strain evidence="1">KR_2_A2</strain>
    </source>
</reference>
<evidence type="ECO:0000313" key="2">
    <source>
        <dbReference type="Proteomes" id="UP000704712"/>
    </source>
</evidence>
<dbReference type="EMBL" id="JAACNO010002937">
    <property type="protein sequence ID" value="KAF4129736.1"/>
    <property type="molecule type" value="Genomic_DNA"/>
</dbReference>
<proteinExistence type="predicted"/>
<gene>
    <name evidence="1" type="ORF">GN958_ATG21231</name>
</gene>